<proteinExistence type="predicted"/>
<comment type="caution">
    <text evidence="2">The sequence shown here is derived from an EMBL/GenBank/DDBJ whole genome shotgun (WGS) entry which is preliminary data.</text>
</comment>
<accession>A0A4R6IQR2</accession>
<gene>
    <name evidence="2" type="ORF">CLV32_0655</name>
</gene>
<dbReference type="OrthoDB" id="978939at2"/>
<organism evidence="2 3">
    <name type="scientific">Pedobacter duraquae</name>
    <dbReference type="NCBI Taxonomy" id="425511"/>
    <lineage>
        <taxon>Bacteria</taxon>
        <taxon>Pseudomonadati</taxon>
        <taxon>Bacteroidota</taxon>
        <taxon>Sphingobacteriia</taxon>
        <taxon>Sphingobacteriales</taxon>
        <taxon>Sphingobacteriaceae</taxon>
        <taxon>Pedobacter</taxon>
    </lineage>
</organism>
<name>A0A4R6IQR2_9SPHI</name>
<evidence type="ECO:0000256" key="1">
    <source>
        <dbReference type="SAM" id="Coils"/>
    </source>
</evidence>
<sequence>MEKMIQALFNTETDAFKGLQAIQQLGLTKDISIGETYVLTKDLDGNTAIRSAKDEAEGSGALGGGLIGGLIGLLAGPLGLIVGVAGGMLAGSAGETLRAESVSDYLDVVSEKIPNGKSVLVAHVWEDWETPLNSVLLPITTDVSRFNLQDDIYVPAQTELDKISADIKTAEIKFLEAEGNEKADWNETLEALRLKREQLQRKLNSNYDQQEKQYQLWINEHRSDSVSDEEVQERASKRLEAQKARLEQLKNSK</sequence>
<dbReference type="RefSeq" id="WP_133552288.1">
    <property type="nucleotide sequence ID" value="NZ_SNWM01000001.1"/>
</dbReference>
<dbReference type="EMBL" id="SNWM01000001">
    <property type="protein sequence ID" value="TDO24366.1"/>
    <property type="molecule type" value="Genomic_DNA"/>
</dbReference>
<reference evidence="2 3" key="1">
    <citation type="submission" date="2019-03" db="EMBL/GenBank/DDBJ databases">
        <title>Genomic Encyclopedia of Archaeal and Bacterial Type Strains, Phase II (KMG-II): from individual species to whole genera.</title>
        <authorList>
            <person name="Goeker M."/>
        </authorList>
    </citation>
    <scope>NUCLEOTIDE SEQUENCE [LARGE SCALE GENOMIC DNA]</scope>
    <source>
        <strain evidence="2 3">DSM 19034</strain>
    </source>
</reference>
<evidence type="ECO:0000313" key="2">
    <source>
        <dbReference type="EMBL" id="TDO24366.1"/>
    </source>
</evidence>
<evidence type="ECO:0000313" key="3">
    <source>
        <dbReference type="Proteomes" id="UP000295499"/>
    </source>
</evidence>
<dbReference type="AlphaFoldDB" id="A0A4R6IQR2"/>
<feature type="coiled-coil region" evidence="1">
    <location>
        <begin position="175"/>
        <end position="252"/>
    </location>
</feature>
<dbReference type="Proteomes" id="UP000295499">
    <property type="component" value="Unassembled WGS sequence"/>
</dbReference>
<protein>
    <submittedName>
        <fullName evidence="2">Uncharacterized protein DUF1269</fullName>
    </submittedName>
</protein>
<keyword evidence="1" id="KW-0175">Coiled coil</keyword>
<keyword evidence="3" id="KW-1185">Reference proteome</keyword>